<evidence type="ECO:0000313" key="1">
    <source>
        <dbReference type="EMBL" id="ABJ68708.1"/>
    </source>
</evidence>
<sequence>MAYVGFIASATVIKLGRFSA</sequence>
<accession>Q03DL4</accession>
<organism evidence="1 2">
    <name type="scientific">Pediococcus pentosaceus (strain ATCC 25745 / CCUG 21536 / LMG 10740 / 183-1w)</name>
    <dbReference type="NCBI Taxonomy" id="278197"/>
    <lineage>
        <taxon>Bacteria</taxon>
        <taxon>Bacillati</taxon>
        <taxon>Bacillota</taxon>
        <taxon>Bacilli</taxon>
        <taxon>Lactobacillales</taxon>
        <taxon>Lactobacillaceae</taxon>
        <taxon>Pediococcus</taxon>
    </lineage>
</organism>
<dbReference type="Proteomes" id="UP000000773">
    <property type="component" value="Chromosome"/>
</dbReference>
<proteinExistence type="predicted"/>
<evidence type="ECO:0000313" key="2">
    <source>
        <dbReference type="Proteomes" id="UP000000773"/>
    </source>
</evidence>
<reference evidence="1 2" key="1">
    <citation type="journal article" date="2006" name="Proc. Natl. Acad. Sci. U.S.A.">
        <title>Comparative genomics of the lactic acid bacteria.</title>
        <authorList>
            <person name="Makarova K."/>
            <person name="Slesarev A."/>
            <person name="Wolf Y."/>
            <person name="Sorokin A."/>
            <person name="Mirkin B."/>
            <person name="Koonin E."/>
            <person name="Pavlov A."/>
            <person name="Pavlova N."/>
            <person name="Karamychev V."/>
            <person name="Polouchine N."/>
            <person name="Shakhova V."/>
            <person name="Grigoriev I."/>
            <person name="Lou Y."/>
            <person name="Rohksar D."/>
            <person name="Lucas S."/>
            <person name="Huang K."/>
            <person name="Goodstein D.M."/>
            <person name="Hawkins T."/>
            <person name="Plengvidhya V."/>
            <person name="Welker D."/>
            <person name="Hughes J."/>
            <person name="Goh Y."/>
            <person name="Benson A."/>
            <person name="Baldwin K."/>
            <person name="Lee J.H."/>
            <person name="Diaz-Muniz I."/>
            <person name="Dosti B."/>
            <person name="Smeianov V."/>
            <person name="Wechter W."/>
            <person name="Barabote R."/>
            <person name="Lorca G."/>
            <person name="Altermann E."/>
            <person name="Barrangou R."/>
            <person name="Ganesan B."/>
            <person name="Xie Y."/>
            <person name="Rawsthorne H."/>
            <person name="Tamir D."/>
            <person name="Parker C."/>
            <person name="Breidt F."/>
            <person name="Broadbent J."/>
            <person name="Hutkins R."/>
            <person name="O'Sullivan D."/>
            <person name="Steele J."/>
            <person name="Unlu G."/>
            <person name="Saier M."/>
            <person name="Klaenhammer T."/>
            <person name="Richardson P."/>
            <person name="Kozyavkin S."/>
            <person name="Weimer B."/>
            <person name="Mills D."/>
        </authorList>
    </citation>
    <scope>NUCLEOTIDE SEQUENCE [LARGE SCALE GENOMIC DNA]</scope>
    <source>
        <strain evidence="2">ATCC 25745 / CCUG 21536 / LMG 10740 / 183-1w</strain>
    </source>
</reference>
<dbReference type="EMBL" id="CP000422">
    <property type="protein sequence ID" value="ABJ68708.1"/>
    <property type="molecule type" value="Genomic_DNA"/>
</dbReference>
<gene>
    <name evidence="1" type="ordered locus">PEPE_1687</name>
</gene>
<protein>
    <submittedName>
        <fullName evidence="1">Uncharacterized protein</fullName>
    </submittedName>
</protein>
<dbReference type="HOGENOM" id="CLU_3428283_0_0_9"/>
<dbReference type="AlphaFoldDB" id="Q03DL4"/>
<name>Q03DL4_PEDPA</name>
<dbReference type="KEGG" id="ppe:PEPE_1687"/>